<sequence>GGLFNQLASVLLAVVTLAFVKVVASSFVTPARFCSRSGGCGQSSGGRQRAAEFLQFGLNGQPRHAGFGRVSADRDAPTERLRGRRRELEAGESVEFDWLLSFLGGGRDLLFLMSSKSSWFLTALPSRLSPSSSKWPKPGLPAPANFAFPAPPRALLSDSLTAPLLPSLVPASWSSIPSTPSQRIFQTSRWYRRLHSLIRACSGPTSMPMSTGNRSQAWQKSMRHNLFMSGSSGGGQLKFIVYRRTDGRFHCRISTSEEILSYLGLVSFRLLKIVTGKYFAMATAAPTTVVLIGKTGSGKSSLANALYGDFEFKVGCGFDSETKDCQGRMKVARGRLLIIVDTPGTMDVKDPTMPEKELLNALNNCPNGVDAFFVLLRADSRFTDEESRAIQQSVDVFGPESHKRAIVVFSHGGKFKKDVNKFKEILDKGRASIPGLNELLNKFGDRYVLMDNGDECDEEFKERQVAALLSLVDDVSKHNPQKYSQKDLDAQTKKQKAKKKEAERKQQQKDEETTQMRIQVAQMKAEADCMRREMDNSRRSAMDQVQQCRRGYGPVTQLLSDTGSAVGAVDPRSALSGLTPQDLRSTPCVPTPQDLRSTPCVPTPQDLRSTPCVPTPQDLRSTPCVPTPQDLRSTPCVPTPQDLRSTLTTTSFDATPSNSNPISQMALEMAEILKVSAPSGVICNSCLIKSWKKRDNQVNHRQLPASMIPSIVSQYPADMQQALMMGWMSSDMNWADHHVNILKGDMKGNSRGIFVNNGIVDIVFMNVEIQAELVPKNRDHYTHEVNAIARTVQAEAVKRKLGFFVSRRFITRLRIRFLYFMSSFEPVSRWTQVSISAASISRHFSRTESVVRSLSDSLKVTAGAAMAVAAPSLLPFGLASSSASTRGRLASVVSAPLPFSSAVGDGAAAAAACCCCWAESNSFFHFLISCRASDSRVSDLSPRRRRFTIMPRPVFCSTAMVMVASRSWDR</sequence>
<keyword evidence="15" id="KW-0342">GTP-binding</keyword>
<keyword evidence="10" id="KW-0378">Hydrolase</keyword>
<keyword evidence="5" id="KW-0150">Chloroplast</keyword>
<dbReference type="GO" id="GO:0015031">
    <property type="term" value="P:protein transport"/>
    <property type="evidence" value="ECO:0007669"/>
    <property type="project" value="UniProtKB-KW"/>
</dbReference>
<dbReference type="Pfam" id="PF04548">
    <property type="entry name" value="AIG1"/>
    <property type="match status" value="1"/>
</dbReference>
<evidence type="ECO:0000256" key="14">
    <source>
        <dbReference type="ARBA" id="ARBA00022989"/>
    </source>
</evidence>
<feature type="region of interest" description="Disordered" evidence="18">
    <location>
        <begin position="570"/>
        <end position="602"/>
    </location>
</feature>
<dbReference type="InterPro" id="IPR027417">
    <property type="entry name" value="P-loop_NTPase"/>
</dbReference>
<feature type="domain" description="AIG1-type G" evidence="20">
    <location>
        <begin position="284"/>
        <end position="493"/>
    </location>
</feature>
<dbReference type="AlphaFoldDB" id="A0A1I8IV06"/>
<evidence type="ECO:0000256" key="3">
    <source>
        <dbReference type="ARBA" id="ARBA00008535"/>
    </source>
</evidence>
<evidence type="ECO:0000256" key="4">
    <source>
        <dbReference type="ARBA" id="ARBA00022448"/>
    </source>
</evidence>
<dbReference type="Gene3D" id="3.40.50.300">
    <property type="entry name" value="P-loop containing nucleotide triphosphate hydrolases"/>
    <property type="match status" value="1"/>
</dbReference>
<evidence type="ECO:0000256" key="19">
    <source>
        <dbReference type="SAM" id="SignalP"/>
    </source>
</evidence>
<evidence type="ECO:0000259" key="20">
    <source>
        <dbReference type="PROSITE" id="PS51720"/>
    </source>
</evidence>
<keyword evidence="19" id="KW-0732">Signal</keyword>
<evidence type="ECO:0000256" key="16">
    <source>
        <dbReference type="ARBA" id="ARBA00023136"/>
    </source>
</evidence>
<keyword evidence="7" id="KW-0812">Transmembrane</keyword>
<keyword evidence="16" id="KW-0472">Membrane</keyword>
<feature type="region of interest" description="Disordered" evidence="18">
    <location>
        <begin position="479"/>
        <end position="514"/>
    </location>
</feature>
<keyword evidence="9" id="KW-0547">Nucleotide-binding</keyword>
<keyword evidence="13" id="KW-0653">Protein transport</keyword>
<protein>
    <submittedName>
        <fullName evidence="22">AIG1-type G domain-containing protein</fullName>
    </submittedName>
</protein>
<evidence type="ECO:0000256" key="1">
    <source>
        <dbReference type="ARBA" id="ARBA00001946"/>
    </source>
</evidence>
<evidence type="ECO:0000256" key="7">
    <source>
        <dbReference type="ARBA" id="ARBA00022692"/>
    </source>
</evidence>
<dbReference type="GO" id="GO:0005525">
    <property type="term" value="F:GTP binding"/>
    <property type="evidence" value="ECO:0007669"/>
    <property type="project" value="UniProtKB-KW"/>
</dbReference>
<dbReference type="InterPro" id="IPR045058">
    <property type="entry name" value="GIMA/IAN/Toc"/>
</dbReference>
<evidence type="ECO:0000313" key="22">
    <source>
        <dbReference type="WBParaSite" id="maker-uti_cns_0016612-snap-gene-0.4-mRNA-1"/>
    </source>
</evidence>
<evidence type="ECO:0000256" key="8">
    <source>
        <dbReference type="ARBA" id="ARBA00022723"/>
    </source>
</evidence>
<comment type="subcellular location">
    <subcellularLocation>
        <location evidence="2">Membrane</location>
        <topology evidence="2">Single-pass membrane protein</topology>
    </subcellularLocation>
    <subcellularLocation>
        <location evidence="17">Plastid</location>
        <location evidence="17">Chloroplast outer membrane</location>
    </subcellularLocation>
</comment>
<comment type="cofactor">
    <cofactor evidence="1">
        <name>Mg(2+)</name>
        <dbReference type="ChEBI" id="CHEBI:18420"/>
    </cofactor>
</comment>
<dbReference type="GO" id="GO:0046872">
    <property type="term" value="F:metal ion binding"/>
    <property type="evidence" value="ECO:0007669"/>
    <property type="project" value="UniProtKB-KW"/>
</dbReference>
<dbReference type="PANTHER" id="PTHR10903">
    <property type="entry name" value="GTPASE, IMAP FAMILY MEMBER-RELATED"/>
    <property type="match status" value="1"/>
</dbReference>
<evidence type="ECO:0000256" key="11">
    <source>
        <dbReference type="ARBA" id="ARBA00022805"/>
    </source>
</evidence>
<dbReference type="GO" id="GO:0016787">
    <property type="term" value="F:hydrolase activity"/>
    <property type="evidence" value="ECO:0007669"/>
    <property type="project" value="UniProtKB-KW"/>
</dbReference>
<evidence type="ECO:0000256" key="12">
    <source>
        <dbReference type="ARBA" id="ARBA00022842"/>
    </source>
</evidence>
<dbReference type="PANTHER" id="PTHR10903:SF135">
    <property type="entry name" value="TRANSLOCASE OF CHLOROPLAST 120, CHLOROPLASTIC-RELATED"/>
    <property type="match status" value="1"/>
</dbReference>
<evidence type="ECO:0000256" key="5">
    <source>
        <dbReference type="ARBA" id="ARBA00022528"/>
    </source>
</evidence>
<keyword evidence="14" id="KW-1133">Transmembrane helix</keyword>
<keyword evidence="8" id="KW-0479">Metal-binding</keyword>
<evidence type="ECO:0000256" key="9">
    <source>
        <dbReference type="ARBA" id="ARBA00022741"/>
    </source>
</evidence>
<evidence type="ECO:0000256" key="13">
    <source>
        <dbReference type="ARBA" id="ARBA00022927"/>
    </source>
</evidence>
<feature type="compositionally biased region" description="Basic and acidic residues" evidence="18">
    <location>
        <begin position="500"/>
        <end position="514"/>
    </location>
</feature>
<evidence type="ECO:0000256" key="2">
    <source>
        <dbReference type="ARBA" id="ARBA00004167"/>
    </source>
</evidence>
<evidence type="ECO:0000256" key="15">
    <source>
        <dbReference type="ARBA" id="ARBA00023134"/>
    </source>
</evidence>
<keyword evidence="12" id="KW-0460">Magnesium</keyword>
<dbReference type="InterPro" id="IPR006703">
    <property type="entry name" value="G_AIG1"/>
</dbReference>
<keyword evidence="11" id="KW-1002">Plastid outer membrane</keyword>
<feature type="chain" id="PRO_5009321238" evidence="19">
    <location>
        <begin position="26"/>
        <end position="970"/>
    </location>
</feature>
<evidence type="ECO:0000256" key="18">
    <source>
        <dbReference type="SAM" id="MobiDB-lite"/>
    </source>
</evidence>
<evidence type="ECO:0000313" key="21">
    <source>
        <dbReference type="Proteomes" id="UP000095280"/>
    </source>
</evidence>
<dbReference type="Proteomes" id="UP000095280">
    <property type="component" value="Unplaced"/>
</dbReference>
<feature type="signal peptide" evidence="19">
    <location>
        <begin position="1"/>
        <end position="25"/>
    </location>
</feature>
<name>A0A1I8IV06_9PLAT</name>
<evidence type="ECO:0000256" key="17">
    <source>
        <dbReference type="ARBA" id="ARBA00024013"/>
    </source>
</evidence>
<organism evidence="21 22">
    <name type="scientific">Macrostomum lignano</name>
    <dbReference type="NCBI Taxonomy" id="282301"/>
    <lineage>
        <taxon>Eukaryota</taxon>
        <taxon>Metazoa</taxon>
        <taxon>Spiralia</taxon>
        <taxon>Lophotrochozoa</taxon>
        <taxon>Platyhelminthes</taxon>
        <taxon>Rhabditophora</taxon>
        <taxon>Macrostomorpha</taxon>
        <taxon>Macrostomida</taxon>
        <taxon>Macrostomidae</taxon>
        <taxon>Macrostomum</taxon>
    </lineage>
</organism>
<dbReference type="PROSITE" id="PS51720">
    <property type="entry name" value="G_AIG1"/>
    <property type="match status" value="1"/>
</dbReference>
<evidence type="ECO:0000256" key="6">
    <source>
        <dbReference type="ARBA" id="ARBA00022640"/>
    </source>
</evidence>
<accession>A0A1I8IV06</accession>
<reference evidence="22" key="1">
    <citation type="submission" date="2016-11" db="UniProtKB">
        <authorList>
            <consortium name="WormBaseParasite"/>
        </authorList>
    </citation>
    <scope>IDENTIFICATION</scope>
</reference>
<evidence type="ECO:0000256" key="10">
    <source>
        <dbReference type="ARBA" id="ARBA00022801"/>
    </source>
</evidence>
<keyword evidence="21" id="KW-1185">Reference proteome</keyword>
<keyword evidence="4" id="KW-0813">Transport</keyword>
<dbReference type="SUPFAM" id="SSF52540">
    <property type="entry name" value="P-loop containing nucleoside triphosphate hydrolases"/>
    <property type="match status" value="1"/>
</dbReference>
<proteinExistence type="inferred from homology"/>
<dbReference type="WBParaSite" id="maker-uti_cns_0016612-snap-gene-0.4-mRNA-1">
    <property type="protein sequence ID" value="maker-uti_cns_0016612-snap-gene-0.4-mRNA-1"/>
    <property type="gene ID" value="maker-uti_cns_0016612-snap-gene-0.4"/>
</dbReference>
<keyword evidence="6" id="KW-0934">Plastid</keyword>
<comment type="similarity">
    <text evidence="3">Belongs to the TRAFAC class TrmE-Era-EngA-EngB-Septin-like GTPase superfamily. AIG1/Toc34/Toc159-like paraseptin GTPase family. IAN subfamily.</text>
</comment>
<dbReference type="GO" id="GO:0016020">
    <property type="term" value="C:membrane"/>
    <property type="evidence" value="ECO:0007669"/>
    <property type="project" value="UniProtKB-SubCell"/>
</dbReference>